<feature type="domain" description="Glucose-methanol-choline oxidoreductase N-terminal" evidence="9">
    <location>
        <begin position="299"/>
        <end position="313"/>
    </location>
</feature>
<dbReference type="Pfam" id="PF05199">
    <property type="entry name" value="GMC_oxred_C"/>
    <property type="match status" value="1"/>
</dbReference>
<keyword evidence="7" id="KW-1015">Disulfide bond</keyword>
<feature type="binding site" evidence="6">
    <location>
        <begin position="559"/>
        <end position="560"/>
    </location>
    <ligand>
        <name>FAD</name>
        <dbReference type="ChEBI" id="CHEBI:57692"/>
    </ligand>
</feature>
<dbReference type="Pfam" id="PF00732">
    <property type="entry name" value="GMC_oxred_N"/>
    <property type="match status" value="1"/>
</dbReference>
<accession>A0AA38YYS9</accession>
<organism evidence="10 11">
    <name type="scientific">Vitis rotundifolia</name>
    <name type="common">Muscadine grape</name>
    <dbReference type="NCBI Taxonomy" id="103349"/>
    <lineage>
        <taxon>Eukaryota</taxon>
        <taxon>Viridiplantae</taxon>
        <taxon>Streptophyta</taxon>
        <taxon>Embryophyta</taxon>
        <taxon>Tracheophyta</taxon>
        <taxon>Spermatophyta</taxon>
        <taxon>Magnoliopsida</taxon>
        <taxon>eudicotyledons</taxon>
        <taxon>Gunneridae</taxon>
        <taxon>Pentapetalae</taxon>
        <taxon>rosids</taxon>
        <taxon>Vitales</taxon>
        <taxon>Vitaceae</taxon>
        <taxon>Viteae</taxon>
        <taxon>Vitis</taxon>
    </lineage>
</organism>
<sequence>MGLRWWRNFGAVLAGVLLFFHGLCYSEKKNIRCKALFLCLLISPLKLILLYFPYAAPNYSFLQEAKQAPPNLYYDYIIIGGGTSGCALAATLSQNATVLVLERGGSPYGNPKIRNLDSFFANILDKSPSSPSQSFISEDGVFNTRARVLGGGSALNAGFYSRASAGYVKSSGWDQRLVKESYEWVEKKVVFKPPMLQWQSAVRDGLLEAGVLPYNGFSYEHLYGTKVGGTIFDHQDHRHTAADLLEYANPKNIVVLLHATVEKIEFRLHALGVIFRDEVGMRHNAYRRGSKSEIILSAGAIGSPQLLMLSGIGPEAHLKAHGIPVILEQPMVGQGMADNPMNALPIPSPRPVENSLAQVVGITTFGSYIEAASGSDIIRSWFHRPPEQSSNASTTPKGTEKALKAMNTMMKRGGIILEKIKGPISTGHLKLRTTNPEDNPYVTFNYFKEPEDLHRCVEGMRTIIKVINSKAFSKFRFPHTPVQLLIDMTVNLPVNLRPRHVGASIFLEQFCIDTVMTIWHYHGGCHVGRVVDPDYKVIGVDGLRIIDGSTFNHSPGTNPQATVMMLGRYMGEKILGER</sequence>
<feature type="binding site" evidence="6">
    <location>
        <begin position="519"/>
        <end position="520"/>
    </location>
    <ligand>
        <name>FAD</name>
        <dbReference type="ChEBI" id="CHEBI:57692"/>
    </ligand>
</feature>
<dbReference type="SUPFAM" id="SSF54373">
    <property type="entry name" value="FAD-linked reductases, C-terminal domain"/>
    <property type="match status" value="1"/>
</dbReference>
<dbReference type="GO" id="GO:0050660">
    <property type="term" value="F:flavin adenine dinucleotide binding"/>
    <property type="evidence" value="ECO:0007669"/>
    <property type="project" value="InterPro"/>
</dbReference>
<evidence type="ECO:0000259" key="9">
    <source>
        <dbReference type="PROSITE" id="PS00624"/>
    </source>
</evidence>
<comment type="caution">
    <text evidence="10">The sequence shown here is derived from an EMBL/GenBank/DDBJ whole genome shotgun (WGS) entry which is preliminary data.</text>
</comment>
<evidence type="ECO:0000256" key="1">
    <source>
        <dbReference type="ARBA" id="ARBA00001974"/>
    </source>
</evidence>
<evidence type="ECO:0000313" key="11">
    <source>
        <dbReference type="Proteomes" id="UP001168098"/>
    </source>
</evidence>
<dbReference type="InterPro" id="IPR036188">
    <property type="entry name" value="FAD/NAD-bd_sf"/>
</dbReference>
<dbReference type="Gene3D" id="3.30.410.40">
    <property type="match status" value="1"/>
</dbReference>
<keyword evidence="3" id="KW-0285">Flavoprotein</keyword>
<evidence type="ECO:0000256" key="4">
    <source>
        <dbReference type="ARBA" id="ARBA00022729"/>
    </source>
</evidence>
<feature type="disulfide bond" evidence="7">
    <location>
        <begin position="456"/>
        <end position="511"/>
    </location>
</feature>
<dbReference type="InterPro" id="IPR000172">
    <property type="entry name" value="GMC_OxRdtase_N"/>
</dbReference>
<dbReference type="Gene3D" id="3.50.50.60">
    <property type="entry name" value="FAD/NAD(P)-binding domain"/>
    <property type="match status" value="1"/>
</dbReference>
<dbReference type="AlphaFoldDB" id="A0AA38YYS9"/>
<feature type="transmembrane region" description="Helical" evidence="8">
    <location>
        <begin position="35"/>
        <end position="54"/>
    </location>
</feature>
<dbReference type="PANTHER" id="PTHR45968">
    <property type="entry name" value="OSJNBA0019K04.7 PROTEIN"/>
    <property type="match status" value="1"/>
</dbReference>
<comment type="similarity">
    <text evidence="2">Belongs to the GMC oxidoreductase family.</text>
</comment>
<gene>
    <name evidence="10" type="ORF">PVL29_021210</name>
</gene>
<evidence type="ECO:0000256" key="3">
    <source>
        <dbReference type="ARBA" id="ARBA00022630"/>
    </source>
</evidence>
<keyword evidence="8" id="KW-0472">Membrane</keyword>
<feature type="transmembrane region" description="Helical" evidence="8">
    <location>
        <begin position="6"/>
        <end position="23"/>
    </location>
</feature>
<evidence type="ECO:0000256" key="6">
    <source>
        <dbReference type="PIRSR" id="PIRSR000137-2"/>
    </source>
</evidence>
<feature type="binding site" evidence="6">
    <location>
        <begin position="102"/>
        <end position="103"/>
    </location>
    <ligand>
        <name>FAD</name>
        <dbReference type="ChEBI" id="CHEBI:57692"/>
    </ligand>
</feature>
<evidence type="ECO:0000313" key="10">
    <source>
        <dbReference type="EMBL" id="KAJ9679203.1"/>
    </source>
</evidence>
<keyword evidence="8" id="KW-0812">Transmembrane</keyword>
<feature type="binding site" evidence="6">
    <location>
        <position position="261"/>
    </location>
    <ligand>
        <name>FAD</name>
        <dbReference type="ChEBI" id="CHEBI:57692"/>
    </ligand>
</feature>
<reference evidence="10 11" key="1">
    <citation type="journal article" date="2023" name="BMC Biotechnol.">
        <title>Vitis rotundifolia cv Carlos genome sequencing.</title>
        <authorList>
            <person name="Huff M."/>
            <person name="Hulse-Kemp A."/>
            <person name="Scheffler B."/>
            <person name="Youngblood R."/>
            <person name="Simpson S."/>
            <person name="Babiker E."/>
            <person name="Staton M."/>
        </authorList>
    </citation>
    <scope>NUCLEOTIDE SEQUENCE [LARGE SCALE GENOMIC DNA]</scope>
    <source>
        <tissue evidence="10">Leaf</tissue>
    </source>
</reference>
<dbReference type="PIRSF" id="PIRSF000137">
    <property type="entry name" value="Alcohol_oxidase"/>
    <property type="match status" value="1"/>
</dbReference>
<dbReference type="PROSITE" id="PS00624">
    <property type="entry name" value="GMC_OXRED_2"/>
    <property type="match status" value="1"/>
</dbReference>
<comment type="cofactor">
    <cofactor evidence="1 6">
        <name>FAD</name>
        <dbReference type="ChEBI" id="CHEBI:57692"/>
    </cofactor>
</comment>
<dbReference type="InterPro" id="IPR012132">
    <property type="entry name" value="GMC_OxRdtase"/>
</dbReference>
<dbReference type="InterPro" id="IPR051871">
    <property type="entry name" value="GMC_Oxidoreductase-Related"/>
</dbReference>
<feature type="binding site" evidence="6">
    <location>
        <begin position="83"/>
        <end position="84"/>
    </location>
    <ligand>
        <name>FAD</name>
        <dbReference type="ChEBI" id="CHEBI:57692"/>
    </ligand>
</feature>
<evidence type="ECO:0000256" key="2">
    <source>
        <dbReference type="ARBA" id="ARBA00010790"/>
    </source>
</evidence>
<keyword evidence="5 6" id="KW-0274">FAD</keyword>
<keyword evidence="4" id="KW-0732">Signal</keyword>
<evidence type="ECO:0000256" key="5">
    <source>
        <dbReference type="ARBA" id="ARBA00022827"/>
    </source>
</evidence>
<dbReference type="PANTHER" id="PTHR45968:SF31">
    <property type="entry name" value="GLUCOSE-METHANOL-CHOLINE (GMC) OXIDOREDUCTASE FAMILY PROTEIN"/>
    <property type="match status" value="1"/>
</dbReference>
<name>A0AA38YYS9_VITRO</name>
<evidence type="ECO:0000256" key="7">
    <source>
        <dbReference type="PIRSR" id="PIRSR000137-3"/>
    </source>
</evidence>
<dbReference type="Proteomes" id="UP001168098">
    <property type="component" value="Unassembled WGS sequence"/>
</dbReference>
<proteinExistence type="inferred from homology"/>
<evidence type="ECO:0000256" key="8">
    <source>
        <dbReference type="SAM" id="Phobius"/>
    </source>
</evidence>
<protein>
    <recommendedName>
        <fullName evidence="9">Glucose-methanol-choline oxidoreductase N-terminal domain-containing protein</fullName>
    </recommendedName>
</protein>
<feature type="binding site" evidence="6">
    <location>
        <position position="148"/>
    </location>
    <ligand>
        <name>FAD</name>
        <dbReference type="ChEBI" id="CHEBI:57692"/>
    </ligand>
</feature>
<dbReference type="GO" id="GO:0016614">
    <property type="term" value="F:oxidoreductase activity, acting on CH-OH group of donors"/>
    <property type="evidence" value="ECO:0007669"/>
    <property type="project" value="InterPro"/>
</dbReference>
<dbReference type="EMBL" id="JARBHA010000016">
    <property type="protein sequence ID" value="KAJ9679203.1"/>
    <property type="molecule type" value="Genomic_DNA"/>
</dbReference>
<keyword evidence="8" id="KW-1133">Transmembrane helix</keyword>
<dbReference type="SUPFAM" id="SSF51905">
    <property type="entry name" value="FAD/NAD(P)-binding domain"/>
    <property type="match status" value="1"/>
</dbReference>
<keyword evidence="11" id="KW-1185">Reference proteome</keyword>
<dbReference type="InterPro" id="IPR007867">
    <property type="entry name" value="GMC_OxRtase_C"/>
</dbReference>
<feature type="binding site" evidence="6">
    <location>
        <position position="548"/>
    </location>
    <ligand>
        <name>FAD</name>
        <dbReference type="ChEBI" id="CHEBI:57692"/>
    </ligand>
</feature>